<dbReference type="AlphaFoldDB" id="A0A444YFR5"/>
<sequence>MATSAIQQSAFTGQTALKQGNELLRKIGGAGKGRINMRRTKNLYDENNDILDMSALMHGFLNGYQFYTKKMTREEYHL</sequence>
<dbReference type="EMBL" id="SDMP01000017">
    <property type="protein sequence ID" value="RYR00758.1"/>
    <property type="molecule type" value="Genomic_DNA"/>
</dbReference>
<organism evidence="1 2">
    <name type="scientific">Arachis hypogaea</name>
    <name type="common">Peanut</name>
    <dbReference type="NCBI Taxonomy" id="3818"/>
    <lineage>
        <taxon>Eukaryota</taxon>
        <taxon>Viridiplantae</taxon>
        <taxon>Streptophyta</taxon>
        <taxon>Embryophyta</taxon>
        <taxon>Tracheophyta</taxon>
        <taxon>Spermatophyta</taxon>
        <taxon>Magnoliopsida</taxon>
        <taxon>eudicotyledons</taxon>
        <taxon>Gunneridae</taxon>
        <taxon>Pentapetalae</taxon>
        <taxon>rosids</taxon>
        <taxon>fabids</taxon>
        <taxon>Fabales</taxon>
        <taxon>Fabaceae</taxon>
        <taxon>Papilionoideae</taxon>
        <taxon>50 kb inversion clade</taxon>
        <taxon>dalbergioids sensu lato</taxon>
        <taxon>Dalbergieae</taxon>
        <taxon>Pterocarpus clade</taxon>
        <taxon>Arachis</taxon>
    </lineage>
</organism>
<evidence type="ECO:0000313" key="1">
    <source>
        <dbReference type="EMBL" id="RYR00758.1"/>
    </source>
</evidence>
<protein>
    <submittedName>
        <fullName evidence="1">Uncharacterized protein</fullName>
    </submittedName>
</protein>
<gene>
    <name evidence="1" type="ORF">Ahy_B07g088876</name>
</gene>
<evidence type="ECO:0000313" key="2">
    <source>
        <dbReference type="Proteomes" id="UP000289738"/>
    </source>
</evidence>
<proteinExistence type="predicted"/>
<comment type="caution">
    <text evidence="1">The sequence shown here is derived from an EMBL/GenBank/DDBJ whole genome shotgun (WGS) entry which is preliminary data.</text>
</comment>
<dbReference type="STRING" id="3818.A0A444YFR5"/>
<name>A0A444YFR5_ARAHY</name>
<reference evidence="1 2" key="1">
    <citation type="submission" date="2019-01" db="EMBL/GenBank/DDBJ databases">
        <title>Sequencing of cultivated peanut Arachis hypogaea provides insights into genome evolution and oil improvement.</title>
        <authorList>
            <person name="Chen X."/>
        </authorList>
    </citation>
    <scope>NUCLEOTIDE SEQUENCE [LARGE SCALE GENOMIC DNA]</scope>
    <source>
        <strain evidence="2">cv. Fuhuasheng</strain>
        <tissue evidence="1">Leaves</tissue>
    </source>
</reference>
<dbReference type="Proteomes" id="UP000289738">
    <property type="component" value="Chromosome B07"/>
</dbReference>
<accession>A0A444YFR5</accession>
<keyword evidence="2" id="KW-1185">Reference proteome</keyword>